<protein>
    <submittedName>
        <fullName evidence="1">Uncharacterized protein</fullName>
    </submittedName>
</protein>
<dbReference type="RefSeq" id="WP_013847923.1">
    <property type="nucleotide sequence ID" value="NC_015593.1"/>
</dbReference>
<evidence type="ECO:0000313" key="2">
    <source>
        <dbReference type="Proteomes" id="UP000007150"/>
    </source>
</evidence>
<dbReference type="HOGENOM" id="CLU_561284_0_0_5"/>
<name>F6EVB8_SPHCR</name>
<evidence type="ECO:0000313" key="1">
    <source>
        <dbReference type="EMBL" id="AEG49679.1"/>
    </source>
</evidence>
<sequence>MEGVAGSGGLPCLDNVFEFVEDQAVPSSVHLPPALHGKPLKAGRGTFVDEHIDMRDPEGERLTERLVELYDKVEPRQRKRGRDALRLRLRRLAANALRGCFYRDPASVLYFRKADTRHYADKPGWMRHGALADIVDAMAKAGLVEALTGRRMPWYSKTRSTASSYRATADLIALAMDCGVTEQSIECRLPADELVRLYGPKGSTEFDWQKGGIVHPAKGKRIRFMPNDETERWKAALEEINAFYQQQRIGLSLSADELTGWLAGTDYRLPELFKTDLYRIFNNGKEADPRFDQGGRLFGGWWMYVPSRLRRAVTINDKPTVEIDYRGCFPRMLYHEQGIDCADDPYDLPEMQAYERETGVAPGTYRPCVKWLMQILLNGKGRPGAVPRPTDILYPPDLSIDRMAGMIVAHHQPIEDAFGKGDGLRLMRTEADIALEIVGTATAEGWTALPVHDAFITTDDQRDRLRAAMIGAYVARLGREPVLKEG</sequence>
<dbReference type="STRING" id="690566.Sphch_2002"/>
<reference evidence="1 2" key="1">
    <citation type="submission" date="2011-05" db="EMBL/GenBank/DDBJ databases">
        <title>Complete sequence of chromosome 1 of Sphingobium chlorophenolicum L-1.</title>
        <authorList>
            <consortium name="US DOE Joint Genome Institute"/>
            <person name="Lucas S."/>
            <person name="Han J."/>
            <person name="Lapidus A."/>
            <person name="Cheng J.-F."/>
            <person name="Goodwin L."/>
            <person name="Pitluck S."/>
            <person name="Peters L."/>
            <person name="Daligault H."/>
            <person name="Han C."/>
            <person name="Tapia R."/>
            <person name="Land M."/>
            <person name="Hauser L."/>
            <person name="Kyrpides N."/>
            <person name="Ivanova N."/>
            <person name="Pagani I."/>
            <person name="Turner P."/>
            <person name="Copley S."/>
            <person name="Woyke T."/>
        </authorList>
    </citation>
    <scope>NUCLEOTIDE SEQUENCE [LARGE SCALE GENOMIC DNA]</scope>
    <source>
        <strain evidence="1 2">L-1</strain>
    </source>
</reference>
<proteinExistence type="predicted"/>
<dbReference type="EMBL" id="CP002798">
    <property type="protein sequence ID" value="AEG49679.1"/>
    <property type="molecule type" value="Genomic_DNA"/>
</dbReference>
<dbReference type="Proteomes" id="UP000007150">
    <property type="component" value="Chromosome 1"/>
</dbReference>
<organism evidence="1 2">
    <name type="scientific">Sphingobium chlorophenolicum L-1</name>
    <dbReference type="NCBI Taxonomy" id="690566"/>
    <lineage>
        <taxon>Bacteria</taxon>
        <taxon>Pseudomonadati</taxon>
        <taxon>Pseudomonadota</taxon>
        <taxon>Alphaproteobacteria</taxon>
        <taxon>Sphingomonadales</taxon>
        <taxon>Sphingomonadaceae</taxon>
        <taxon>Sphingobium</taxon>
    </lineage>
</organism>
<dbReference type="KEGG" id="sch:Sphch_2002"/>
<accession>F6EVB8</accession>
<gene>
    <name evidence="1" type="ORF">Sphch_2002</name>
</gene>
<dbReference type="AlphaFoldDB" id="F6EVB8"/>
<keyword evidence="2" id="KW-1185">Reference proteome</keyword>